<keyword evidence="5" id="KW-1185">Reference proteome</keyword>
<dbReference type="Proteomes" id="UP000544222">
    <property type="component" value="Unassembled WGS sequence"/>
</dbReference>
<dbReference type="Gene3D" id="2.120.10.80">
    <property type="entry name" value="Kelch-type beta propeller"/>
    <property type="match status" value="1"/>
</dbReference>
<evidence type="ECO:0000256" key="1">
    <source>
        <dbReference type="SAM" id="SignalP"/>
    </source>
</evidence>
<evidence type="ECO:0000313" key="4">
    <source>
        <dbReference type="EMBL" id="MBB3187593.1"/>
    </source>
</evidence>
<dbReference type="Pfam" id="PF19755">
    <property type="entry name" value="DUF6242"/>
    <property type="match status" value="1"/>
</dbReference>
<dbReference type="AlphaFoldDB" id="A0A7W5H1H3"/>
<dbReference type="Gene3D" id="2.60.40.2340">
    <property type="match status" value="1"/>
</dbReference>
<dbReference type="InterPro" id="IPR036278">
    <property type="entry name" value="Sialidase_sf"/>
</dbReference>
<reference evidence="4 5" key="1">
    <citation type="submission" date="2020-08" db="EMBL/GenBank/DDBJ databases">
        <title>Genomic Encyclopedia of Type Strains, Phase IV (KMG-IV): sequencing the most valuable type-strain genomes for metagenomic binning, comparative biology and taxonomic classification.</title>
        <authorList>
            <person name="Goeker M."/>
        </authorList>
    </citation>
    <scope>NUCLEOTIDE SEQUENCE [LARGE SCALE GENOMIC DNA]</scope>
    <source>
        <strain evidence="4 5">DSM 27471</strain>
    </source>
</reference>
<gene>
    <name evidence="4" type="ORF">FHX64_001756</name>
</gene>
<dbReference type="Pfam" id="PF25852">
    <property type="entry name" value="DUF6242_C"/>
    <property type="match status" value="1"/>
</dbReference>
<dbReference type="InterPro" id="IPR046209">
    <property type="entry name" value="DUF6242_N"/>
</dbReference>
<dbReference type="SUPFAM" id="SSF50939">
    <property type="entry name" value="Sialidases"/>
    <property type="match status" value="1"/>
</dbReference>
<evidence type="ECO:0000259" key="3">
    <source>
        <dbReference type="Pfam" id="PF25852"/>
    </source>
</evidence>
<keyword evidence="1" id="KW-0732">Signal</keyword>
<dbReference type="EMBL" id="JACHYB010000001">
    <property type="protein sequence ID" value="MBB3187593.1"/>
    <property type="molecule type" value="Genomic_DNA"/>
</dbReference>
<comment type="caution">
    <text evidence="4">The sequence shown here is derived from an EMBL/GenBank/DDBJ whole genome shotgun (WGS) entry which is preliminary data.</text>
</comment>
<feature type="chain" id="PRO_5031328286" evidence="1">
    <location>
        <begin position="22"/>
        <end position="445"/>
    </location>
</feature>
<protein>
    <submittedName>
        <fullName evidence="4">Uncharacterized protein</fullName>
    </submittedName>
</protein>
<evidence type="ECO:0000259" key="2">
    <source>
        <dbReference type="Pfam" id="PF19755"/>
    </source>
</evidence>
<dbReference type="InterPro" id="IPR015915">
    <property type="entry name" value="Kelch-typ_b-propeller"/>
</dbReference>
<organism evidence="4 5">
    <name type="scientific">Microbacter margulisiae</name>
    <dbReference type="NCBI Taxonomy" id="1350067"/>
    <lineage>
        <taxon>Bacteria</taxon>
        <taxon>Pseudomonadati</taxon>
        <taxon>Bacteroidota</taxon>
        <taxon>Bacteroidia</taxon>
        <taxon>Bacteroidales</taxon>
        <taxon>Porphyromonadaceae</taxon>
        <taxon>Microbacter</taxon>
    </lineage>
</organism>
<feature type="signal peptide" evidence="1">
    <location>
        <begin position="1"/>
        <end position="21"/>
    </location>
</feature>
<name>A0A7W5H1H3_9PORP</name>
<accession>A0A7W5H1H3</accession>
<dbReference type="RefSeq" id="WP_183413341.1">
    <property type="nucleotide sequence ID" value="NZ_JACHYB010000001.1"/>
</dbReference>
<feature type="domain" description="DUF6242" evidence="3">
    <location>
        <begin position="134"/>
        <end position="440"/>
    </location>
</feature>
<sequence>MTIKKYLFIPFAILGFLLLHSCLSTTTPTYSTDGHVISFSLKSDSVPALAKAVFTIDQTNGTIYNVDSLPYGTNVKQAIPVVTAYSTAGMYFNDSVYTGSDTVDFSRPVILKNYAQDGVTIRQYVVTVNVHKVDPDSITWEERTYPSYSFQTIDQKAVYFNEEVMLYVNDGSQMHLFTSTDGKSWTTQTLSGLPATVNLQQMVVYNNMLCLVENGQMMLESTDGLTWQTVAVNSSYPLVTLVSAIGTELIGIQQYNGTYYLCYSNDGTNWLTGEALTGSMANFPISDFAATSYQPTVGSSKVLVVGGINASGQIVNSIFSYMLGSSWADFSSEAALTTSSFPAIRNASLTGYNGKVLLLGGKLASNQLKDDTLLWSKSDGLFWTKADSLTMIPKPLHYVYRYKQSVVVDNNYRIWIIGGKDANDNFLKEVWVGRLNSLGFGLPPM</sequence>
<evidence type="ECO:0000313" key="5">
    <source>
        <dbReference type="Proteomes" id="UP000544222"/>
    </source>
</evidence>
<dbReference type="InterPro" id="IPR058667">
    <property type="entry name" value="DUF6242_C"/>
</dbReference>
<proteinExistence type="predicted"/>
<feature type="domain" description="DUF6242" evidence="2">
    <location>
        <begin position="44"/>
        <end position="128"/>
    </location>
</feature>